<organism evidence="5 6">
    <name type="scientific">Aeromonas caviae</name>
    <name type="common">Aeromonas punctata</name>
    <dbReference type="NCBI Taxonomy" id="648"/>
    <lineage>
        <taxon>Bacteria</taxon>
        <taxon>Pseudomonadati</taxon>
        <taxon>Pseudomonadota</taxon>
        <taxon>Gammaproteobacteria</taxon>
        <taxon>Aeromonadales</taxon>
        <taxon>Aeromonadaceae</taxon>
        <taxon>Aeromonas</taxon>
    </lineage>
</organism>
<comment type="similarity">
    <text evidence="1 3">Belongs to the N-Me-Phe pilin family.</text>
</comment>
<dbReference type="PROSITE" id="PS00409">
    <property type="entry name" value="PROKAR_NTER_METHYL"/>
    <property type="match status" value="1"/>
</dbReference>
<proteinExistence type="inferred from homology"/>
<dbReference type="InterPro" id="IPR001082">
    <property type="entry name" value="Pilin"/>
</dbReference>
<dbReference type="SUPFAM" id="SSF54523">
    <property type="entry name" value="Pili subunits"/>
    <property type="match status" value="1"/>
</dbReference>
<comment type="caution">
    <text evidence="5">The sequence shown here is derived from an EMBL/GenBank/DDBJ whole genome shotgun (WGS) entry which is preliminary data.</text>
</comment>
<dbReference type="RefSeq" id="WP_128312858.1">
    <property type="nucleotide sequence ID" value="NZ_BPND01000002.1"/>
</dbReference>
<evidence type="ECO:0000313" key="5">
    <source>
        <dbReference type="EMBL" id="GJA61681.1"/>
    </source>
</evidence>
<dbReference type="AlphaFoldDB" id="A0AA37CV77"/>
<reference evidence="5" key="1">
    <citation type="submission" date="2021-07" db="EMBL/GenBank/DDBJ databases">
        <title>Draft genome sequence of carbapenem-resistant Aeromonas spp. in Japan.</title>
        <authorList>
            <person name="Maehana S."/>
            <person name="Suzuki M."/>
            <person name="Kitasato H."/>
        </authorList>
    </citation>
    <scope>NUCLEOTIDE SEQUENCE</scope>
    <source>
        <strain evidence="5">KAM351</strain>
    </source>
</reference>
<dbReference type="Pfam" id="PF00114">
    <property type="entry name" value="Pilin"/>
    <property type="match status" value="1"/>
</dbReference>
<dbReference type="GO" id="GO:0043107">
    <property type="term" value="P:type IV pilus-dependent motility"/>
    <property type="evidence" value="ECO:0007669"/>
    <property type="project" value="TreeGrafter"/>
</dbReference>
<keyword evidence="3" id="KW-0281">Fimbrium</keyword>
<keyword evidence="4" id="KW-0472">Membrane</keyword>
<keyword evidence="4" id="KW-0812">Transmembrane</keyword>
<dbReference type="GO" id="GO:0044096">
    <property type="term" value="C:type IV pilus"/>
    <property type="evidence" value="ECO:0007669"/>
    <property type="project" value="TreeGrafter"/>
</dbReference>
<gene>
    <name evidence="5" type="ORF">KAM351_02920</name>
</gene>
<evidence type="ECO:0000256" key="1">
    <source>
        <dbReference type="ARBA" id="ARBA00005233"/>
    </source>
</evidence>
<dbReference type="EMBL" id="BPNN01000003">
    <property type="protein sequence ID" value="GJA61681.1"/>
    <property type="molecule type" value="Genomic_DNA"/>
</dbReference>
<protein>
    <submittedName>
        <fullName evidence="5">Pilin family protein</fullName>
    </submittedName>
</protein>
<dbReference type="Proteomes" id="UP000886934">
    <property type="component" value="Unassembled WGS sequence"/>
</dbReference>
<accession>A0AA37CV77</accession>
<name>A0AA37CV77_AERCA</name>
<dbReference type="NCBIfam" id="TIGR02532">
    <property type="entry name" value="IV_pilin_GFxxxE"/>
    <property type="match status" value="1"/>
</dbReference>
<feature type="transmembrane region" description="Helical" evidence="4">
    <location>
        <begin position="6"/>
        <end position="30"/>
    </location>
</feature>
<dbReference type="Pfam" id="PF07963">
    <property type="entry name" value="N_methyl"/>
    <property type="match status" value="1"/>
</dbReference>
<evidence type="ECO:0000256" key="3">
    <source>
        <dbReference type="RuleBase" id="RU000389"/>
    </source>
</evidence>
<keyword evidence="2" id="KW-0488">Methylation</keyword>
<keyword evidence="4" id="KW-1133">Transmembrane helix</keyword>
<dbReference type="GO" id="GO:0007155">
    <property type="term" value="P:cell adhesion"/>
    <property type="evidence" value="ECO:0007669"/>
    <property type="project" value="InterPro"/>
</dbReference>
<sequence>MKRQSGFTLIELMIVVAIVAILAAIALPAYQSYTKRAKFSEVIAAVGPAKTAVEVCVQGWAGTSAALGNSCATAGQNALSGASAVTQNFASAAVTNDAGVITVTGTATAALDGSTYELVTSGAVQAGRQVLWTISGSCVTDGKC</sequence>
<dbReference type="PANTHER" id="PTHR30093:SF34">
    <property type="entry name" value="PREPILIN PEPTIDASE-DEPENDENT PROTEIN D"/>
    <property type="match status" value="1"/>
</dbReference>
<evidence type="ECO:0000256" key="2">
    <source>
        <dbReference type="ARBA" id="ARBA00022481"/>
    </source>
</evidence>
<dbReference type="Gene3D" id="3.30.700.10">
    <property type="entry name" value="Glycoprotein, Type 4 Pilin"/>
    <property type="match status" value="1"/>
</dbReference>
<dbReference type="InterPro" id="IPR012902">
    <property type="entry name" value="N_methyl_site"/>
</dbReference>
<dbReference type="PANTHER" id="PTHR30093">
    <property type="entry name" value="GENERAL SECRETION PATHWAY PROTEIN G"/>
    <property type="match status" value="1"/>
</dbReference>
<dbReference type="InterPro" id="IPR045584">
    <property type="entry name" value="Pilin-like"/>
</dbReference>
<evidence type="ECO:0000256" key="4">
    <source>
        <dbReference type="SAM" id="Phobius"/>
    </source>
</evidence>
<evidence type="ECO:0000313" key="6">
    <source>
        <dbReference type="Proteomes" id="UP000886934"/>
    </source>
</evidence>